<feature type="region of interest" description="Disordered" evidence="1">
    <location>
        <begin position="1"/>
        <end position="25"/>
    </location>
</feature>
<dbReference type="RefSeq" id="WP_195036427.1">
    <property type="nucleotide sequence ID" value="NZ_JADLRE010000046.1"/>
</dbReference>
<dbReference type="EMBL" id="JADLRE010000046">
    <property type="protein sequence ID" value="MBF6229594.1"/>
    <property type="molecule type" value="Genomic_DNA"/>
</dbReference>
<evidence type="ECO:0008006" key="4">
    <source>
        <dbReference type="Google" id="ProtNLM"/>
    </source>
</evidence>
<sequence>MSHVRIPILHDSIQPTRPHDRRRRGSRFRYAIAGEAVDVYRNKKALAQLRQETYAATALEQQMPIPGEIEHVVAELNTALAAAAIAGLALRPDQEISLHRTLSALKRKILDLVVSSAGAHGEIANMFEAGTTGNRRRKRSHRIAIDVGSLHQESKRRSALSFRPPP</sequence>
<reference evidence="2 3" key="1">
    <citation type="submission" date="2020-10" db="EMBL/GenBank/DDBJ databases">
        <title>Identification of Nocardia species via Next-generation sequencing and recognition of intraspecies genetic diversity.</title>
        <authorList>
            <person name="Li P."/>
            <person name="Li P."/>
            <person name="Lu B."/>
        </authorList>
    </citation>
    <scope>NUCLEOTIDE SEQUENCE [LARGE SCALE GENOMIC DNA]</scope>
    <source>
        <strain evidence="2 3">N-11</strain>
    </source>
</reference>
<evidence type="ECO:0000313" key="3">
    <source>
        <dbReference type="Proteomes" id="UP000807309"/>
    </source>
</evidence>
<comment type="caution">
    <text evidence="2">The sequence shown here is derived from an EMBL/GenBank/DDBJ whole genome shotgun (WGS) entry which is preliminary data.</text>
</comment>
<keyword evidence="3" id="KW-1185">Reference proteome</keyword>
<accession>A0ABS0CGY3</accession>
<dbReference type="Proteomes" id="UP000807309">
    <property type="component" value="Unassembled WGS sequence"/>
</dbReference>
<protein>
    <recommendedName>
        <fullName evidence="4">Transposase</fullName>
    </recommendedName>
</protein>
<evidence type="ECO:0000313" key="2">
    <source>
        <dbReference type="EMBL" id="MBF6229594.1"/>
    </source>
</evidence>
<gene>
    <name evidence="2" type="ORF">IU470_31465</name>
</gene>
<proteinExistence type="predicted"/>
<name>A0ABS0CGY3_9NOCA</name>
<evidence type="ECO:0000256" key="1">
    <source>
        <dbReference type="SAM" id="MobiDB-lite"/>
    </source>
</evidence>
<organism evidence="2 3">
    <name type="scientific">Nocardia abscessus</name>
    <dbReference type="NCBI Taxonomy" id="120957"/>
    <lineage>
        <taxon>Bacteria</taxon>
        <taxon>Bacillati</taxon>
        <taxon>Actinomycetota</taxon>
        <taxon>Actinomycetes</taxon>
        <taxon>Mycobacteriales</taxon>
        <taxon>Nocardiaceae</taxon>
        <taxon>Nocardia</taxon>
    </lineage>
</organism>